<dbReference type="PANTHER" id="PTHR40396">
    <property type="entry name" value="ATPASE-LIKE PROTEIN"/>
    <property type="match status" value="1"/>
</dbReference>
<reference evidence="2 3" key="1">
    <citation type="submission" date="2019-06" db="EMBL/GenBank/DDBJ databases">
        <title>Sequencing the genomes of 1000 actinobacteria strains.</title>
        <authorList>
            <person name="Klenk H.-P."/>
        </authorList>
    </citation>
    <scope>NUCLEOTIDE SEQUENCE [LARGE SCALE GENOMIC DNA]</scope>
    <source>
        <strain evidence="2 3">DSM 45043</strain>
    </source>
</reference>
<protein>
    <recommendedName>
        <fullName evidence="1">ATPase AAA-type core domain-containing protein</fullName>
    </recommendedName>
</protein>
<proteinExistence type="predicted"/>
<feature type="domain" description="ATPase AAA-type core" evidence="1">
    <location>
        <begin position="47"/>
        <end position="347"/>
    </location>
</feature>
<dbReference type="PANTHER" id="PTHR40396:SF1">
    <property type="entry name" value="ATPASE AAA-TYPE CORE DOMAIN-CONTAINING PROTEIN"/>
    <property type="match status" value="1"/>
</dbReference>
<sequence length="425" mass="47988">MEVKGRMLLSFRAANHRSLRTEQQLLLTPVYASDRPEDAPWEALTVAGIFGANASGKSNVLDAFQYMAYMVRWSFRENEPGSGIDRHPFALDEGMLTEPSSFVVDVVIDGVRHTYGFALDDVQIVEEWMYSYPLKKRRTIFHRRGNAFEYGEHSPKGLRQAEQLTEPNVLFLSVAARSKQDVLRPIYEWFQGIVWRTQGRGYRLLTPSQVVEDTERLTDLLRAADTGIVDTVMLEEGDDEYAARVAASWNGDGTPPPRRKRLHFQHRGADGNATLSLSEQSTGTLNLYHLGRLAFRALDAGTPFVVDELDSSLHPYLAAQLIRLFRGPHTNPRGAQLIFTSHDASLLGRIRGEEVLLRDHIWFTEKDECGATELFPVSEFKPRSEENRERRYLAGRYGAVPLIDDELFAAALAAREDSGDVSEET</sequence>
<dbReference type="RefSeq" id="WP_246077042.1">
    <property type="nucleotide sequence ID" value="NZ_VFPO01000001.1"/>
</dbReference>
<dbReference type="GO" id="GO:0005524">
    <property type="term" value="F:ATP binding"/>
    <property type="evidence" value="ECO:0007669"/>
    <property type="project" value="InterPro"/>
</dbReference>
<dbReference type="InterPro" id="IPR003959">
    <property type="entry name" value="ATPase_AAA_core"/>
</dbReference>
<dbReference type="InterPro" id="IPR027417">
    <property type="entry name" value="P-loop_NTPase"/>
</dbReference>
<dbReference type="GO" id="GO:0016887">
    <property type="term" value="F:ATP hydrolysis activity"/>
    <property type="evidence" value="ECO:0007669"/>
    <property type="project" value="InterPro"/>
</dbReference>
<keyword evidence="3" id="KW-1185">Reference proteome</keyword>
<dbReference type="Proteomes" id="UP000316706">
    <property type="component" value="Unassembled WGS sequence"/>
</dbReference>
<dbReference type="Gene3D" id="3.40.50.300">
    <property type="entry name" value="P-loop containing nucleotide triphosphate hydrolases"/>
    <property type="match status" value="1"/>
</dbReference>
<dbReference type="AlphaFoldDB" id="A0A543I9M8"/>
<dbReference type="SUPFAM" id="SSF52540">
    <property type="entry name" value="P-loop containing nucleoside triphosphate hydrolases"/>
    <property type="match status" value="1"/>
</dbReference>
<dbReference type="EMBL" id="VFPO01000001">
    <property type="protein sequence ID" value="TQM67269.1"/>
    <property type="molecule type" value="Genomic_DNA"/>
</dbReference>
<accession>A0A543I9M8</accession>
<organism evidence="2 3">
    <name type="scientific">Actinomadura hallensis</name>
    <dbReference type="NCBI Taxonomy" id="337895"/>
    <lineage>
        <taxon>Bacteria</taxon>
        <taxon>Bacillati</taxon>
        <taxon>Actinomycetota</taxon>
        <taxon>Actinomycetes</taxon>
        <taxon>Streptosporangiales</taxon>
        <taxon>Thermomonosporaceae</taxon>
        <taxon>Actinomadura</taxon>
    </lineage>
</organism>
<name>A0A543I9M8_9ACTN</name>
<comment type="caution">
    <text evidence="2">The sequence shown here is derived from an EMBL/GenBank/DDBJ whole genome shotgun (WGS) entry which is preliminary data.</text>
</comment>
<evidence type="ECO:0000259" key="1">
    <source>
        <dbReference type="Pfam" id="PF13304"/>
    </source>
</evidence>
<evidence type="ECO:0000313" key="2">
    <source>
        <dbReference type="EMBL" id="TQM67269.1"/>
    </source>
</evidence>
<evidence type="ECO:0000313" key="3">
    <source>
        <dbReference type="Proteomes" id="UP000316706"/>
    </source>
</evidence>
<dbReference type="Pfam" id="PF13304">
    <property type="entry name" value="AAA_21"/>
    <property type="match status" value="1"/>
</dbReference>
<gene>
    <name evidence="2" type="ORF">FHX41_0874</name>
</gene>